<organism evidence="1 2">
    <name type="scientific">Salix viminalis</name>
    <name type="common">Common osier</name>
    <name type="synonym">Basket willow</name>
    <dbReference type="NCBI Taxonomy" id="40686"/>
    <lineage>
        <taxon>Eukaryota</taxon>
        <taxon>Viridiplantae</taxon>
        <taxon>Streptophyta</taxon>
        <taxon>Embryophyta</taxon>
        <taxon>Tracheophyta</taxon>
        <taxon>Spermatophyta</taxon>
        <taxon>Magnoliopsida</taxon>
        <taxon>eudicotyledons</taxon>
        <taxon>Gunneridae</taxon>
        <taxon>Pentapetalae</taxon>
        <taxon>rosids</taxon>
        <taxon>fabids</taxon>
        <taxon>Malpighiales</taxon>
        <taxon>Salicaceae</taxon>
        <taxon>Saliceae</taxon>
        <taxon>Salix</taxon>
    </lineage>
</organism>
<sequence length="76" mass="8411">MKSRVFVKGTDPIRCSDNFQVMPASTSASISILTKLGVMDTNTFEERTFDIGVTECSLVSKTPRPEVLLAREEIQS</sequence>
<dbReference type="Pfam" id="PF05056">
    <property type="entry name" value="DUF674"/>
    <property type="match status" value="1"/>
</dbReference>
<evidence type="ECO:0000313" key="1">
    <source>
        <dbReference type="EMBL" id="KAJ6750698.1"/>
    </source>
</evidence>
<dbReference type="EMBL" id="JAPFFL010000001">
    <property type="protein sequence ID" value="KAJ6750698.1"/>
    <property type="molecule type" value="Genomic_DNA"/>
</dbReference>
<dbReference type="Proteomes" id="UP001151529">
    <property type="component" value="Chromosome 16"/>
</dbReference>
<dbReference type="InterPro" id="IPR007750">
    <property type="entry name" value="DUF674"/>
</dbReference>
<reference evidence="1" key="2">
    <citation type="journal article" date="2023" name="Int. J. Mol. Sci.">
        <title>De Novo Assembly and Annotation of 11 Diverse Shrub Willow (Salix) Genomes Reveals Novel Gene Organization in Sex-Linked Regions.</title>
        <authorList>
            <person name="Hyden B."/>
            <person name="Feng K."/>
            <person name="Yates T.B."/>
            <person name="Jawdy S."/>
            <person name="Cereghino C."/>
            <person name="Smart L.B."/>
            <person name="Muchero W."/>
        </authorList>
    </citation>
    <scope>NUCLEOTIDE SEQUENCE [LARGE SCALE GENOMIC DNA]</scope>
    <source>
        <tissue evidence="1">Shoot tip</tissue>
    </source>
</reference>
<reference evidence="1" key="1">
    <citation type="submission" date="2022-11" db="EMBL/GenBank/DDBJ databases">
        <authorList>
            <person name="Hyden B.L."/>
            <person name="Feng K."/>
            <person name="Yates T."/>
            <person name="Jawdy S."/>
            <person name="Smart L.B."/>
            <person name="Muchero W."/>
        </authorList>
    </citation>
    <scope>NUCLEOTIDE SEQUENCE</scope>
    <source>
        <tissue evidence="1">Shoot tip</tissue>
    </source>
</reference>
<comment type="caution">
    <text evidence="1">The sequence shown here is derived from an EMBL/GenBank/DDBJ whole genome shotgun (WGS) entry which is preliminary data.</text>
</comment>
<dbReference type="AlphaFoldDB" id="A0A9Q0VNE6"/>
<keyword evidence="2" id="KW-1185">Reference proteome</keyword>
<proteinExistence type="predicted"/>
<gene>
    <name evidence="1" type="ORF">OIU85_001256</name>
</gene>
<dbReference type="OrthoDB" id="1277335at2759"/>
<protein>
    <submittedName>
        <fullName evidence="1">Uncharacterized protein</fullName>
    </submittedName>
</protein>
<accession>A0A9Q0VNE6</accession>
<evidence type="ECO:0000313" key="2">
    <source>
        <dbReference type="Proteomes" id="UP001151529"/>
    </source>
</evidence>
<name>A0A9Q0VNE6_SALVM</name>